<protein>
    <submittedName>
        <fullName evidence="1">Uncharacterized protein</fullName>
    </submittedName>
</protein>
<keyword evidence="2" id="KW-1185">Reference proteome</keyword>
<dbReference type="RefSeq" id="WP_344001678.1">
    <property type="nucleotide sequence ID" value="NZ_BAAAGU010000031.1"/>
</dbReference>
<name>A0ABP3SPU2_9ACTN</name>
<gene>
    <name evidence="1" type="ORF">GCM10009535_32200</name>
</gene>
<proteinExistence type="predicted"/>
<evidence type="ECO:0000313" key="2">
    <source>
        <dbReference type="Proteomes" id="UP001500724"/>
    </source>
</evidence>
<comment type="caution">
    <text evidence="1">The sequence shown here is derived from an EMBL/GenBank/DDBJ whole genome shotgun (WGS) entry which is preliminary data.</text>
</comment>
<organism evidence="1 2">
    <name type="scientific">Streptomyces thermocarboxydovorans</name>
    <dbReference type="NCBI Taxonomy" id="59298"/>
    <lineage>
        <taxon>Bacteria</taxon>
        <taxon>Bacillati</taxon>
        <taxon>Actinomycetota</taxon>
        <taxon>Actinomycetes</taxon>
        <taxon>Kitasatosporales</taxon>
        <taxon>Streptomycetaceae</taxon>
        <taxon>Streptomyces</taxon>
    </lineage>
</organism>
<accession>A0ABP3SPU2</accession>
<sequence length="122" mass="12632">MSGQFRHGPSLRGDGGTPVVPGPSCLVIEYMRDGERDALDPVDGVRHLGLVDRTPLFEIPVDQVGVVCDLVAALGDLQKAAAQRLLVECRAPLEELPSIVTFTLGGLLEIGSAVAAACAGVG</sequence>
<dbReference type="EMBL" id="BAAAGU010000031">
    <property type="protein sequence ID" value="GAA0651511.1"/>
    <property type="molecule type" value="Genomic_DNA"/>
</dbReference>
<evidence type="ECO:0000313" key="1">
    <source>
        <dbReference type="EMBL" id="GAA0651511.1"/>
    </source>
</evidence>
<dbReference type="Proteomes" id="UP001500724">
    <property type="component" value="Unassembled WGS sequence"/>
</dbReference>
<reference evidence="2" key="1">
    <citation type="journal article" date="2019" name="Int. J. Syst. Evol. Microbiol.">
        <title>The Global Catalogue of Microorganisms (GCM) 10K type strain sequencing project: providing services to taxonomists for standard genome sequencing and annotation.</title>
        <authorList>
            <consortium name="The Broad Institute Genomics Platform"/>
            <consortium name="The Broad Institute Genome Sequencing Center for Infectious Disease"/>
            <person name="Wu L."/>
            <person name="Ma J."/>
        </authorList>
    </citation>
    <scope>NUCLEOTIDE SEQUENCE [LARGE SCALE GENOMIC DNA]</scope>
    <source>
        <strain evidence="2">JCM 10367</strain>
    </source>
</reference>